<reference evidence="2" key="1">
    <citation type="journal article" date="2021" name="Open Biol.">
        <title>Shared evolutionary footprints suggest mitochondrial oxidative damage underlies multiple complex I losses in fungi.</title>
        <authorList>
            <person name="Schikora-Tamarit M.A."/>
            <person name="Marcet-Houben M."/>
            <person name="Nosek J."/>
            <person name="Gabaldon T."/>
        </authorList>
    </citation>
    <scope>NUCLEOTIDE SEQUENCE</scope>
    <source>
        <strain evidence="2">NCAIM Y.01608</strain>
    </source>
</reference>
<feature type="compositionally biased region" description="Basic and acidic residues" evidence="1">
    <location>
        <begin position="188"/>
        <end position="206"/>
    </location>
</feature>
<keyword evidence="3" id="KW-1185">Reference proteome</keyword>
<accession>A0A9P8PWD2</accession>
<reference evidence="2" key="2">
    <citation type="submission" date="2021-01" db="EMBL/GenBank/DDBJ databases">
        <authorList>
            <person name="Schikora-Tamarit M.A."/>
        </authorList>
    </citation>
    <scope>NUCLEOTIDE SEQUENCE</scope>
    <source>
        <strain evidence="2">NCAIM Y.01608</strain>
    </source>
</reference>
<name>A0A9P8PWD2_9ASCO</name>
<dbReference type="EMBL" id="JAEUBD010000013">
    <property type="protein sequence ID" value="KAH3678780.1"/>
    <property type="molecule type" value="Genomic_DNA"/>
</dbReference>
<protein>
    <submittedName>
        <fullName evidence="2">Uncharacterized protein</fullName>
    </submittedName>
</protein>
<dbReference type="Proteomes" id="UP000788993">
    <property type="component" value="Unassembled WGS sequence"/>
</dbReference>
<comment type="caution">
    <text evidence="2">The sequence shown here is derived from an EMBL/GenBank/DDBJ whole genome shotgun (WGS) entry which is preliminary data.</text>
</comment>
<sequence length="214" mass="23180">MRNLRRDKSSGSWEKSKYCAGVSESSTVRSSARPCSTNSSSLLEEVVLDVGARRLMKPVSELRIPGLNSRLSSSKAFSVFDRCLEILLESGESVVVSVRPLGTLEGSLSSDPSFIECDRRYEGLETVRIISFSSSGSGESVNLTLDGVAGLDEDSDELEGASSIRIDFVRCLIRNSWPLLLSETSELLDSRRSSRDDESEAKDRSGGADTAPDG</sequence>
<dbReference type="AlphaFoldDB" id="A0A9P8PWD2"/>
<evidence type="ECO:0000256" key="1">
    <source>
        <dbReference type="SAM" id="MobiDB-lite"/>
    </source>
</evidence>
<evidence type="ECO:0000313" key="2">
    <source>
        <dbReference type="EMBL" id="KAH3678780.1"/>
    </source>
</evidence>
<organism evidence="2 3">
    <name type="scientific">Ogataea polymorpha</name>
    <dbReference type="NCBI Taxonomy" id="460523"/>
    <lineage>
        <taxon>Eukaryota</taxon>
        <taxon>Fungi</taxon>
        <taxon>Dikarya</taxon>
        <taxon>Ascomycota</taxon>
        <taxon>Saccharomycotina</taxon>
        <taxon>Pichiomycetes</taxon>
        <taxon>Pichiales</taxon>
        <taxon>Pichiaceae</taxon>
        <taxon>Ogataea</taxon>
    </lineage>
</organism>
<feature type="region of interest" description="Disordered" evidence="1">
    <location>
        <begin position="186"/>
        <end position="214"/>
    </location>
</feature>
<proteinExistence type="predicted"/>
<gene>
    <name evidence="2" type="ORF">OGATHE_000049</name>
</gene>
<evidence type="ECO:0000313" key="3">
    <source>
        <dbReference type="Proteomes" id="UP000788993"/>
    </source>
</evidence>